<keyword evidence="2" id="KW-0012">Acyltransferase</keyword>
<evidence type="ECO:0000313" key="4">
    <source>
        <dbReference type="EMBL" id="MBA9072456.1"/>
    </source>
</evidence>
<dbReference type="InterPro" id="IPR016181">
    <property type="entry name" value="Acyl_CoA_acyltransferase"/>
</dbReference>
<dbReference type="InterPro" id="IPR000182">
    <property type="entry name" value="GNAT_dom"/>
</dbReference>
<reference evidence="4 5" key="1">
    <citation type="submission" date="2020-08" db="EMBL/GenBank/DDBJ databases">
        <title>Genomic Encyclopedia of Type Strains, Phase IV (KMG-IV): sequencing the most valuable type-strain genomes for metagenomic binning, comparative biology and taxonomic classification.</title>
        <authorList>
            <person name="Goeker M."/>
        </authorList>
    </citation>
    <scope>NUCLEOTIDE SEQUENCE [LARGE SCALE GENOMIC DNA]</scope>
    <source>
        <strain evidence="4 5">DSM 100397</strain>
    </source>
</reference>
<dbReference type="InterPro" id="IPR050832">
    <property type="entry name" value="Bact_Acetyltransf"/>
</dbReference>
<dbReference type="PANTHER" id="PTHR43877">
    <property type="entry name" value="AMINOALKYLPHOSPHONATE N-ACETYLTRANSFERASE-RELATED-RELATED"/>
    <property type="match status" value="1"/>
</dbReference>
<dbReference type="EMBL" id="JACJIS010000001">
    <property type="protein sequence ID" value="MBA9072456.1"/>
    <property type="molecule type" value="Genomic_DNA"/>
</dbReference>
<dbReference type="RefSeq" id="WP_182492495.1">
    <property type="nucleotide sequence ID" value="NZ_JACJIS010000001.1"/>
</dbReference>
<dbReference type="Proteomes" id="UP000555003">
    <property type="component" value="Unassembled WGS sequence"/>
</dbReference>
<dbReference type="Gene3D" id="3.40.630.30">
    <property type="match status" value="1"/>
</dbReference>
<evidence type="ECO:0000259" key="3">
    <source>
        <dbReference type="PROSITE" id="PS51186"/>
    </source>
</evidence>
<keyword evidence="5" id="KW-1185">Reference proteome</keyword>
<name>A0ABR6DMA5_9FLAO</name>
<evidence type="ECO:0000256" key="1">
    <source>
        <dbReference type="ARBA" id="ARBA00022679"/>
    </source>
</evidence>
<dbReference type="PROSITE" id="PS51186">
    <property type="entry name" value="GNAT"/>
    <property type="match status" value="1"/>
</dbReference>
<feature type="domain" description="N-acetyltransferase" evidence="3">
    <location>
        <begin position="2"/>
        <end position="148"/>
    </location>
</feature>
<keyword evidence="1" id="KW-0808">Transferase</keyword>
<gene>
    <name evidence="4" type="ORF">GGR22_000582</name>
</gene>
<dbReference type="CDD" id="cd04301">
    <property type="entry name" value="NAT_SF"/>
    <property type="match status" value="1"/>
</dbReference>
<evidence type="ECO:0000256" key="2">
    <source>
        <dbReference type="ARBA" id="ARBA00023315"/>
    </source>
</evidence>
<evidence type="ECO:0000313" key="5">
    <source>
        <dbReference type="Proteomes" id="UP000555003"/>
    </source>
</evidence>
<organism evidence="4 5">
    <name type="scientific">Flavobacterium gossypii</name>
    <dbReference type="NCBI Taxonomy" id="1646119"/>
    <lineage>
        <taxon>Bacteria</taxon>
        <taxon>Pseudomonadati</taxon>
        <taxon>Bacteroidota</taxon>
        <taxon>Flavobacteriia</taxon>
        <taxon>Flavobacteriales</taxon>
        <taxon>Flavobacteriaceae</taxon>
        <taxon>Flavobacterium</taxon>
    </lineage>
</organism>
<sequence length="169" mass="19544">MKQFREAKLEDIPQIQKVRNSVKENTLSDPGLVTDQDCEEFLFSRGKGWVCEIDGSIVGFAIADLQDNNIWALFLHPDYEQQGIGKKLHDDMLDWYFSQTSQKVWLGTSPNTRAEAFYRKRGWKEIGLHGKGEIKFEMTAADWRKRKDDGMTFSTIISFLANIFIHSSF</sequence>
<dbReference type="SUPFAM" id="SSF55729">
    <property type="entry name" value="Acyl-CoA N-acyltransferases (Nat)"/>
    <property type="match status" value="1"/>
</dbReference>
<proteinExistence type="predicted"/>
<dbReference type="Pfam" id="PF00583">
    <property type="entry name" value="Acetyltransf_1"/>
    <property type="match status" value="1"/>
</dbReference>
<comment type="caution">
    <text evidence="4">The sequence shown here is derived from an EMBL/GenBank/DDBJ whole genome shotgun (WGS) entry which is preliminary data.</text>
</comment>
<protein>
    <submittedName>
        <fullName evidence="4">GNAT superfamily N-acetyltransferase</fullName>
    </submittedName>
</protein>
<accession>A0ABR6DMA5</accession>